<accession>C8XKJ3</accession>
<dbReference type="InParanoid" id="C8XKJ3"/>
<dbReference type="KEGG" id="nml:Namu_2380"/>
<dbReference type="HOGENOM" id="CLU_104147_0_0_11"/>
<reference evidence="2" key="1">
    <citation type="submission" date="2009-09" db="EMBL/GenBank/DDBJ databases">
        <title>The complete genome of Nakamurella multipartita DSM 44233.</title>
        <authorList>
            <consortium name="US DOE Joint Genome Institute (JGI-PGF)"/>
            <person name="Lucas S."/>
            <person name="Copeland A."/>
            <person name="Lapidus A."/>
            <person name="Glavina del Rio T."/>
            <person name="Dalin E."/>
            <person name="Tice H."/>
            <person name="Bruce D."/>
            <person name="Goodwin L."/>
            <person name="Pitluck S."/>
            <person name="Kyrpides N."/>
            <person name="Mavromatis K."/>
            <person name="Ivanova N."/>
            <person name="Ovchinnikova G."/>
            <person name="Sims D."/>
            <person name="Meincke L."/>
            <person name="Brettin T."/>
            <person name="Detter J.C."/>
            <person name="Han C."/>
            <person name="Larimer F."/>
            <person name="Land M."/>
            <person name="Hauser L."/>
            <person name="Markowitz V."/>
            <person name="Cheng J.-F."/>
            <person name="Hugenholtz P."/>
            <person name="Woyke T."/>
            <person name="Wu D."/>
            <person name="Klenk H.-P."/>
            <person name="Eisen J.A."/>
        </authorList>
    </citation>
    <scope>NUCLEOTIDE SEQUENCE [LARGE SCALE GENOMIC DNA]</scope>
    <source>
        <strain evidence="2">ATCC 700099 / DSM 44233 / CIP 104796 / JCM 9543 / NBRC 105858 / Y-104</strain>
    </source>
</reference>
<dbReference type="OrthoDB" id="9807923at2"/>
<dbReference type="EMBL" id="CP001737">
    <property type="protein sequence ID" value="ACV78755.1"/>
    <property type="molecule type" value="Genomic_DNA"/>
</dbReference>
<dbReference type="Proteomes" id="UP000002218">
    <property type="component" value="Chromosome"/>
</dbReference>
<dbReference type="STRING" id="479431.Namu_2380"/>
<gene>
    <name evidence="1" type="ordered locus">Namu_2380</name>
</gene>
<protein>
    <submittedName>
        <fullName evidence="1">Uncharacterized protein</fullName>
    </submittedName>
</protein>
<dbReference type="eggNOG" id="COG3832">
    <property type="taxonomic scope" value="Bacteria"/>
</dbReference>
<proteinExistence type="predicted"/>
<reference evidence="1 2" key="2">
    <citation type="journal article" date="2010" name="Stand. Genomic Sci.">
        <title>Complete genome sequence of Nakamurella multipartita type strain (Y-104).</title>
        <authorList>
            <person name="Tice H."/>
            <person name="Mayilraj S."/>
            <person name="Sims D."/>
            <person name="Lapidus A."/>
            <person name="Nolan M."/>
            <person name="Lucas S."/>
            <person name="Glavina Del Rio T."/>
            <person name="Copeland A."/>
            <person name="Cheng J.F."/>
            <person name="Meincke L."/>
            <person name="Bruce D."/>
            <person name="Goodwin L."/>
            <person name="Pitluck S."/>
            <person name="Ivanova N."/>
            <person name="Mavromatis K."/>
            <person name="Ovchinnikova G."/>
            <person name="Pati A."/>
            <person name="Chen A."/>
            <person name="Palaniappan K."/>
            <person name="Land M."/>
            <person name="Hauser L."/>
            <person name="Chang Y.J."/>
            <person name="Jeffries C.D."/>
            <person name="Detter J.C."/>
            <person name="Brettin T."/>
            <person name="Rohde M."/>
            <person name="Goker M."/>
            <person name="Bristow J."/>
            <person name="Eisen J.A."/>
            <person name="Markowitz V."/>
            <person name="Hugenholtz P."/>
            <person name="Kyrpides N.C."/>
            <person name="Klenk H.P."/>
            <person name="Chen F."/>
        </authorList>
    </citation>
    <scope>NUCLEOTIDE SEQUENCE [LARGE SCALE GENOMIC DNA]</scope>
    <source>
        <strain evidence="2">ATCC 700099 / DSM 44233 / CIP 104796 / JCM 9543 / NBRC 105858 / Y-104</strain>
    </source>
</reference>
<sequence length="155" mass="17090">MSDFELSRSTAIDAPAPVVHALINDFHEWVAWSPWEGTDPALQRTYTGPSQGVGATYAWSGNRKAGRGSMRITDSTDREIGIRLEFLKPFKATNDVTFVLVPEGETTAVTWRMTGQRSAVMAAMNKVLHFDKMIGGDFDKGLRQLKARAEADQSA</sequence>
<evidence type="ECO:0000313" key="1">
    <source>
        <dbReference type="EMBL" id="ACV78755.1"/>
    </source>
</evidence>
<dbReference type="AlphaFoldDB" id="C8XKJ3"/>
<dbReference type="RefSeq" id="WP_015747644.1">
    <property type="nucleotide sequence ID" value="NC_013235.1"/>
</dbReference>
<name>C8XKJ3_NAKMY</name>
<evidence type="ECO:0000313" key="2">
    <source>
        <dbReference type="Proteomes" id="UP000002218"/>
    </source>
</evidence>
<dbReference type="Gene3D" id="3.30.530.20">
    <property type="match status" value="1"/>
</dbReference>
<dbReference type="InterPro" id="IPR019587">
    <property type="entry name" value="Polyketide_cyclase/dehydratase"/>
</dbReference>
<dbReference type="InterPro" id="IPR023393">
    <property type="entry name" value="START-like_dom_sf"/>
</dbReference>
<organism evidence="1 2">
    <name type="scientific">Nakamurella multipartita (strain ATCC 700099 / DSM 44233 / CIP 104796 / JCM 9543 / NBRC 105858 / Y-104)</name>
    <name type="common">Microsphaera multipartita</name>
    <dbReference type="NCBI Taxonomy" id="479431"/>
    <lineage>
        <taxon>Bacteria</taxon>
        <taxon>Bacillati</taxon>
        <taxon>Actinomycetota</taxon>
        <taxon>Actinomycetes</taxon>
        <taxon>Nakamurellales</taxon>
        <taxon>Nakamurellaceae</taxon>
        <taxon>Nakamurella</taxon>
    </lineage>
</organism>
<dbReference type="SUPFAM" id="SSF55961">
    <property type="entry name" value="Bet v1-like"/>
    <property type="match status" value="1"/>
</dbReference>
<dbReference type="Pfam" id="PF10604">
    <property type="entry name" value="Polyketide_cyc2"/>
    <property type="match status" value="1"/>
</dbReference>
<dbReference type="CDD" id="cd07818">
    <property type="entry name" value="SRPBCC_1"/>
    <property type="match status" value="1"/>
</dbReference>
<keyword evidence="2" id="KW-1185">Reference proteome</keyword>